<dbReference type="InterPro" id="IPR001907">
    <property type="entry name" value="ClpP"/>
</dbReference>
<dbReference type="GO" id="GO:0004176">
    <property type="term" value="F:ATP-dependent peptidase activity"/>
    <property type="evidence" value="ECO:0007669"/>
    <property type="project" value="InterPro"/>
</dbReference>
<gene>
    <name evidence="3" type="ORF">HaLaN_10940</name>
</gene>
<dbReference type="GO" id="GO:0051117">
    <property type="term" value="F:ATPase binding"/>
    <property type="evidence" value="ECO:0007669"/>
    <property type="project" value="TreeGrafter"/>
</dbReference>
<dbReference type="Gene3D" id="3.90.226.10">
    <property type="entry name" value="2-enoyl-CoA Hydratase, Chain A, domain 1"/>
    <property type="match status" value="2"/>
</dbReference>
<name>A0A699Z6Q6_HAELA</name>
<dbReference type="InterPro" id="IPR023562">
    <property type="entry name" value="ClpP/TepA"/>
</dbReference>
<dbReference type="Pfam" id="PF00574">
    <property type="entry name" value="CLP_protease"/>
    <property type="match status" value="2"/>
</dbReference>
<proteinExistence type="inferred from homology"/>
<dbReference type="PANTHER" id="PTHR10381">
    <property type="entry name" value="ATP-DEPENDENT CLP PROTEASE PROTEOLYTIC SUBUNIT"/>
    <property type="match status" value="1"/>
</dbReference>
<dbReference type="GO" id="GO:0009536">
    <property type="term" value="C:plastid"/>
    <property type="evidence" value="ECO:0007669"/>
    <property type="project" value="UniProtKB-ARBA"/>
</dbReference>
<comment type="similarity">
    <text evidence="1 2">Belongs to the peptidase S14 family.</text>
</comment>
<dbReference type="Proteomes" id="UP000485058">
    <property type="component" value="Unassembled WGS sequence"/>
</dbReference>
<dbReference type="EMBL" id="BLLF01000770">
    <property type="protein sequence ID" value="GFH14819.1"/>
    <property type="molecule type" value="Genomic_DNA"/>
</dbReference>
<dbReference type="PRINTS" id="PR00127">
    <property type="entry name" value="CLPPROTEASEP"/>
</dbReference>
<dbReference type="GO" id="GO:0004252">
    <property type="term" value="F:serine-type endopeptidase activity"/>
    <property type="evidence" value="ECO:0007669"/>
    <property type="project" value="InterPro"/>
</dbReference>
<comment type="caution">
    <text evidence="3">The sequence shown here is derived from an EMBL/GenBank/DDBJ whole genome shotgun (WGS) entry which is preliminary data.</text>
</comment>
<reference evidence="3 4" key="1">
    <citation type="submission" date="2020-02" db="EMBL/GenBank/DDBJ databases">
        <title>Draft genome sequence of Haematococcus lacustris strain NIES-144.</title>
        <authorList>
            <person name="Morimoto D."/>
            <person name="Nakagawa S."/>
            <person name="Yoshida T."/>
            <person name="Sawayama S."/>
        </authorList>
    </citation>
    <scope>NUCLEOTIDE SEQUENCE [LARGE SCALE GENOMIC DNA]</scope>
    <source>
        <strain evidence="3 4">NIES-144</strain>
    </source>
</reference>
<dbReference type="AlphaFoldDB" id="A0A699Z6Q6"/>
<dbReference type="GO" id="GO:0006515">
    <property type="term" value="P:protein quality control for misfolded or incompletely synthesized proteins"/>
    <property type="evidence" value="ECO:0007669"/>
    <property type="project" value="TreeGrafter"/>
</dbReference>
<sequence>MALDTMDQEEDIRMYINSTGGQPYSIFGVLDAMKAVKPDIQTLGLGACYSYASLILGDIYQIKRTVEELNAIYQLSARYYMEFTGMNQDEVEENTNRDFFMTPEIAVQQGLIDGVIGDEEDLYAPPAVTKQLRDMGLNDDLTPNLVKWYR</sequence>
<organism evidence="3 4">
    <name type="scientific">Haematococcus lacustris</name>
    <name type="common">Green alga</name>
    <name type="synonym">Haematococcus pluvialis</name>
    <dbReference type="NCBI Taxonomy" id="44745"/>
    <lineage>
        <taxon>Eukaryota</taxon>
        <taxon>Viridiplantae</taxon>
        <taxon>Chlorophyta</taxon>
        <taxon>core chlorophytes</taxon>
        <taxon>Chlorophyceae</taxon>
        <taxon>CS clade</taxon>
        <taxon>Chlamydomonadales</taxon>
        <taxon>Haematococcaceae</taxon>
        <taxon>Haematococcus</taxon>
    </lineage>
</organism>
<keyword evidence="3" id="KW-0645">Protease</keyword>
<evidence type="ECO:0000313" key="4">
    <source>
        <dbReference type="Proteomes" id="UP000485058"/>
    </source>
</evidence>
<evidence type="ECO:0000256" key="2">
    <source>
        <dbReference type="RuleBase" id="RU003567"/>
    </source>
</evidence>
<dbReference type="CDD" id="cd07017">
    <property type="entry name" value="S14_ClpP_2"/>
    <property type="match status" value="1"/>
</dbReference>
<dbReference type="GO" id="GO:0009368">
    <property type="term" value="C:endopeptidase Clp complex"/>
    <property type="evidence" value="ECO:0007669"/>
    <property type="project" value="TreeGrafter"/>
</dbReference>
<dbReference type="SUPFAM" id="SSF52096">
    <property type="entry name" value="ClpP/crotonase"/>
    <property type="match status" value="1"/>
</dbReference>
<protein>
    <recommendedName>
        <fullName evidence="2">ATP-dependent Clp protease proteolytic subunit</fullName>
    </recommendedName>
</protein>
<keyword evidence="4" id="KW-1185">Reference proteome</keyword>
<dbReference type="PANTHER" id="PTHR10381:SF11">
    <property type="entry name" value="ATP-DEPENDENT CLP PROTEASE PROTEOLYTIC SUBUNIT, MITOCHONDRIAL"/>
    <property type="match status" value="1"/>
</dbReference>
<evidence type="ECO:0000256" key="1">
    <source>
        <dbReference type="ARBA" id="ARBA00007039"/>
    </source>
</evidence>
<evidence type="ECO:0000313" key="3">
    <source>
        <dbReference type="EMBL" id="GFH14819.1"/>
    </source>
</evidence>
<feature type="non-terminal residue" evidence="3">
    <location>
        <position position="1"/>
    </location>
</feature>
<dbReference type="InterPro" id="IPR029045">
    <property type="entry name" value="ClpP/crotonase-like_dom_sf"/>
</dbReference>
<accession>A0A699Z6Q6</accession>
<keyword evidence="3" id="KW-0378">Hydrolase</keyword>